<dbReference type="Gene3D" id="3.40.190.290">
    <property type="match status" value="1"/>
</dbReference>
<accession>A0ABM6S094</accession>
<reference evidence="2 3" key="1">
    <citation type="submission" date="2018-01" db="EMBL/GenBank/DDBJ databases">
        <title>Complete and assembled Genome of Pantoea calida DSM22759T.</title>
        <authorList>
            <person name="Stevens M.J.A."/>
            <person name="Zurfluh K."/>
            <person name="Stephan R."/>
        </authorList>
    </citation>
    <scope>NUCLEOTIDE SEQUENCE [LARGE SCALE GENOMIC DNA]</scope>
    <source>
        <strain evidence="2 3">DSM 22759</strain>
    </source>
</reference>
<feature type="domain" description="LysR substrate-binding" evidence="1">
    <location>
        <begin position="10"/>
        <end position="84"/>
    </location>
</feature>
<evidence type="ECO:0000313" key="3">
    <source>
        <dbReference type="Proteomes" id="UP000237673"/>
    </source>
</evidence>
<dbReference type="SUPFAM" id="SSF53850">
    <property type="entry name" value="Periplasmic binding protein-like II"/>
    <property type="match status" value="1"/>
</dbReference>
<dbReference type="InterPro" id="IPR005119">
    <property type="entry name" value="LysR_subst-bd"/>
</dbReference>
<dbReference type="EMBL" id="CP026378">
    <property type="protein sequence ID" value="AUY25024.1"/>
    <property type="molecule type" value="Genomic_DNA"/>
</dbReference>
<dbReference type="Pfam" id="PF03466">
    <property type="entry name" value="LysR_substrate"/>
    <property type="match status" value="1"/>
</dbReference>
<keyword evidence="3" id="KW-1185">Reference proteome</keyword>
<protein>
    <recommendedName>
        <fullName evidence="1">LysR substrate-binding domain-containing protein</fullName>
    </recommendedName>
</protein>
<proteinExistence type="predicted"/>
<organism evidence="2 3">
    <name type="scientific">Mixta calida</name>
    <dbReference type="NCBI Taxonomy" id="665913"/>
    <lineage>
        <taxon>Bacteria</taxon>
        <taxon>Pseudomonadati</taxon>
        <taxon>Pseudomonadota</taxon>
        <taxon>Gammaproteobacteria</taxon>
        <taxon>Enterobacterales</taxon>
        <taxon>Erwiniaceae</taxon>
        <taxon>Mixta</taxon>
    </lineage>
</organism>
<evidence type="ECO:0000259" key="1">
    <source>
        <dbReference type="Pfam" id="PF03466"/>
    </source>
</evidence>
<evidence type="ECO:0000313" key="2">
    <source>
        <dbReference type="EMBL" id="AUY25024.1"/>
    </source>
</evidence>
<dbReference type="Proteomes" id="UP000237673">
    <property type="component" value="Chromosome"/>
</dbReference>
<name>A0ABM6S094_9GAMM</name>
<sequence length="95" mass="10236">MHAKSFASPPKGRIASGATAIAMLEAKPGIGGIQTLLAAEQLRQGTLVQLLPDYRWEPPTLYAIYPTRRFIPLKARLLTDALTSSLHSVSGIIPL</sequence>
<gene>
    <name evidence="2" type="ORF">C2E16_08965</name>
</gene>